<dbReference type="RefSeq" id="WP_050740611.1">
    <property type="nucleotide sequence ID" value="NZ_LGYO01000029.1"/>
</dbReference>
<dbReference type="EMBL" id="LGYO01000029">
    <property type="protein sequence ID" value="KNZ41451.1"/>
    <property type="molecule type" value="Genomic_DNA"/>
</dbReference>
<comment type="caution">
    <text evidence="1">The sequence shown here is derived from an EMBL/GenBank/DDBJ whole genome shotgun (WGS) entry which is preliminary data.</text>
</comment>
<gene>
    <name evidence="1" type="ORF">AKG39_11825</name>
</gene>
<accession>A0A0L6TYW2</accession>
<proteinExistence type="predicted"/>
<sequence length="94" mass="10598">MSKMATAFTGGNDLFEELANVIDIAHLHVHGQKYELSKKIDVSKISQAYANGQEPDYESSLYMDLDLAEECMNDALYMLYTLKEMFQGKPGVIQ</sequence>
<dbReference type="AlphaFoldDB" id="A0A0L6TYW2"/>
<organism evidence="1 2">
    <name type="scientific">Acetobacterium bakii</name>
    <dbReference type="NCBI Taxonomy" id="52689"/>
    <lineage>
        <taxon>Bacteria</taxon>
        <taxon>Bacillati</taxon>
        <taxon>Bacillota</taxon>
        <taxon>Clostridia</taxon>
        <taxon>Eubacteriales</taxon>
        <taxon>Eubacteriaceae</taxon>
        <taxon>Acetobacterium</taxon>
    </lineage>
</organism>
<name>A0A0L6TYW2_9FIRM</name>
<protein>
    <submittedName>
        <fullName evidence="1">Uncharacterized protein</fullName>
    </submittedName>
</protein>
<evidence type="ECO:0000313" key="1">
    <source>
        <dbReference type="EMBL" id="KNZ41451.1"/>
    </source>
</evidence>
<reference evidence="2" key="1">
    <citation type="submission" date="2015-07" db="EMBL/GenBank/DDBJ databases">
        <title>Draft genome sequence of Acetobacterium bakii DSM 8293, a potential psychrophilic chemical producer through syngas fermentation.</title>
        <authorList>
            <person name="Song Y."/>
            <person name="Hwang S."/>
            <person name="Cho B.-K."/>
        </authorList>
    </citation>
    <scope>NUCLEOTIDE SEQUENCE [LARGE SCALE GENOMIC DNA]</scope>
    <source>
        <strain evidence="2">DSM 8239</strain>
    </source>
</reference>
<evidence type="ECO:0000313" key="2">
    <source>
        <dbReference type="Proteomes" id="UP000036873"/>
    </source>
</evidence>
<dbReference type="Proteomes" id="UP000036873">
    <property type="component" value="Unassembled WGS sequence"/>
</dbReference>
<keyword evidence="2" id="KW-1185">Reference proteome</keyword>
<dbReference type="STRING" id="52689.AKG39_11825"/>